<feature type="transmembrane region" description="Helical" evidence="15">
    <location>
        <begin position="324"/>
        <end position="353"/>
    </location>
</feature>
<evidence type="ECO:0000256" key="5">
    <source>
        <dbReference type="ARBA" id="ARBA00022692"/>
    </source>
</evidence>
<evidence type="ECO:0000256" key="2">
    <source>
        <dbReference type="ARBA" id="ARBA00006434"/>
    </source>
</evidence>
<evidence type="ECO:0000256" key="10">
    <source>
        <dbReference type="ARBA" id="ARBA00023136"/>
    </source>
</evidence>
<evidence type="ECO:0000256" key="3">
    <source>
        <dbReference type="ARBA" id="ARBA00022448"/>
    </source>
</evidence>
<dbReference type="EMBL" id="SMZT01000002">
    <property type="protein sequence ID" value="TDL44424.1"/>
    <property type="molecule type" value="Genomic_DNA"/>
</dbReference>
<evidence type="ECO:0000256" key="7">
    <source>
        <dbReference type="ARBA" id="ARBA00022989"/>
    </source>
</evidence>
<evidence type="ECO:0000256" key="9">
    <source>
        <dbReference type="ARBA" id="ARBA00023065"/>
    </source>
</evidence>
<keyword evidence="3" id="KW-0813">Transport</keyword>
<feature type="transmembrane region" description="Helical" evidence="15">
    <location>
        <begin position="137"/>
        <end position="161"/>
    </location>
</feature>
<dbReference type="InterPro" id="IPR038377">
    <property type="entry name" value="Na/Glc_symporter_sf"/>
</dbReference>
<evidence type="ECO:0000256" key="12">
    <source>
        <dbReference type="ARBA" id="ARBA00033708"/>
    </source>
</evidence>
<dbReference type="Proteomes" id="UP000295163">
    <property type="component" value="Unassembled WGS sequence"/>
</dbReference>
<comment type="catalytic activity">
    <reaction evidence="12">
        <text>L-proline(in) + Na(+)(in) = L-proline(out) + Na(+)(out)</text>
        <dbReference type="Rhea" id="RHEA:28967"/>
        <dbReference type="ChEBI" id="CHEBI:29101"/>
        <dbReference type="ChEBI" id="CHEBI:60039"/>
    </reaction>
</comment>
<keyword evidence="7 15" id="KW-1133">Transmembrane helix</keyword>
<keyword evidence="9" id="KW-0406">Ion transport</keyword>
<dbReference type="PROSITE" id="PS50283">
    <property type="entry name" value="NA_SOLUT_SYMP_3"/>
    <property type="match status" value="1"/>
</dbReference>
<dbReference type="InterPro" id="IPR001734">
    <property type="entry name" value="Na/solute_symporter"/>
</dbReference>
<feature type="transmembrane region" description="Helical" evidence="15">
    <location>
        <begin position="197"/>
        <end position="221"/>
    </location>
</feature>
<evidence type="ECO:0000256" key="13">
    <source>
        <dbReference type="RuleBase" id="RU362091"/>
    </source>
</evidence>
<comment type="caution">
    <text evidence="16">The sequence shown here is derived from an EMBL/GenBank/DDBJ whole genome shotgun (WGS) entry which is preliminary data.</text>
</comment>
<dbReference type="AlphaFoldDB" id="A0A4R5YMA4"/>
<feature type="transmembrane region" description="Helical" evidence="15">
    <location>
        <begin position="21"/>
        <end position="41"/>
    </location>
</feature>
<feature type="transmembrane region" description="Helical" evidence="15">
    <location>
        <begin position="279"/>
        <end position="304"/>
    </location>
</feature>
<evidence type="ECO:0000256" key="11">
    <source>
        <dbReference type="ARBA" id="ARBA00023201"/>
    </source>
</evidence>
<dbReference type="GO" id="GO:0006814">
    <property type="term" value="P:sodium ion transport"/>
    <property type="evidence" value="ECO:0007669"/>
    <property type="project" value="UniProtKB-KW"/>
</dbReference>
<feature type="transmembrane region" description="Helical" evidence="15">
    <location>
        <begin position="241"/>
        <end position="259"/>
    </location>
</feature>
<evidence type="ECO:0000313" key="17">
    <source>
        <dbReference type="Proteomes" id="UP000295163"/>
    </source>
</evidence>
<feature type="transmembrane region" description="Helical" evidence="15">
    <location>
        <begin position="167"/>
        <end position="190"/>
    </location>
</feature>
<feature type="transmembrane region" description="Helical" evidence="15">
    <location>
        <begin position="374"/>
        <end position="391"/>
    </location>
</feature>
<sequence length="540" mass="56691">MLYLSDDRNSARRSPGGEKHMIILGVGITVLAVLIIGVLVARKVDGDSTNYLVAGRQLGMPLVAVSLTAAAVDSNATVGNTDLTSGYGFWAGASLALGLAVCLLLAGLFLAKPMNRLRLFTLGDFFRIRYGRTTETLASVIMIFAFTFLLAGNLVACGFLLEYFANVPYSIGVVVASALVLSYTLAGGLFSDAYTAVLQTVITVVAAVALIVWVALTYGIVIPEGMGPFDLEQLTSSEAGAPINWATLIALGIGDLVAIDFMQRIFGAKSPKVAQRSCFVAAGTTAVIGTIFALVALTASSVLGLSAENGPILYTLLGEYAPPLLAVLVLSGIVAASFSTASGAILATSAVTVRNVFNVRRTEISGAHDPLLRWTRLAMLPVVVIGILLAVRVSQTGILLTLAFDLMLASLSASFILGTFWRRPGARAALAAACVGLTSRLVFLALTPTIYGAPNDLFHLENTLVTSAFDGWATLVAGALGWLTYVLVGLTAARAQVETDTQRLELYRLYREQTPSGFTPRVRTAPVPAQQADPPVPAGV</sequence>
<gene>
    <name evidence="16" type="ORF">E2R59_04895</name>
</gene>
<keyword evidence="6" id="KW-0769">Symport</keyword>
<dbReference type="Gene3D" id="1.20.1730.10">
    <property type="entry name" value="Sodium/glucose cotransporter"/>
    <property type="match status" value="1"/>
</dbReference>
<dbReference type="GO" id="GO:0015293">
    <property type="term" value="F:symporter activity"/>
    <property type="evidence" value="ECO:0007669"/>
    <property type="project" value="UniProtKB-KW"/>
</dbReference>
<feature type="transmembrane region" description="Helical" evidence="15">
    <location>
        <begin position="428"/>
        <end position="451"/>
    </location>
</feature>
<evidence type="ECO:0000256" key="8">
    <source>
        <dbReference type="ARBA" id="ARBA00023053"/>
    </source>
</evidence>
<reference evidence="16 17" key="1">
    <citation type="submission" date="2019-03" db="EMBL/GenBank/DDBJ databases">
        <title>Genome Sequencing and Assembly of Various Microbes Isolated from Partially Reclaimed Soil and Acid Mine Drainage (AMD) Site.</title>
        <authorList>
            <person name="Steinbock B."/>
            <person name="Bechtold R."/>
            <person name="Sevigny J.L."/>
            <person name="Thomas D."/>
            <person name="Cuthill L.R."/>
            <person name="Aveiro Johannsen E.J."/>
            <person name="Thomas K."/>
            <person name="Ghosh A."/>
        </authorList>
    </citation>
    <scope>NUCLEOTIDE SEQUENCE [LARGE SCALE GENOMIC DNA]</scope>
    <source>
        <strain evidence="16 17">S-A3</strain>
    </source>
</reference>
<organism evidence="16 17">
    <name type="scientific">Kocuria rosea</name>
    <name type="common">Deinococcus erythromyxa</name>
    <name type="synonym">Micrococcus rubens</name>
    <dbReference type="NCBI Taxonomy" id="1275"/>
    <lineage>
        <taxon>Bacteria</taxon>
        <taxon>Bacillati</taxon>
        <taxon>Actinomycetota</taxon>
        <taxon>Actinomycetes</taxon>
        <taxon>Micrococcales</taxon>
        <taxon>Micrococcaceae</taxon>
        <taxon>Kocuria</taxon>
    </lineage>
</organism>
<keyword evidence="8" id="KW-0915">Sodium</keyword>
<evidence type="ECO:0000256" key="14">
    <source>
        <dbReference type="SAM" id="MobiDB-lite"/>
    </source>
</evidence>
<accession>A0A4R5YMA4</accession>
<keyword evidence="10 15" id="KW-0472">Membrane</keyword>
<dbReference type="GO" id="GO:0005886">
    <property type="term" value="C:plasma membrane"/>
    <property type="evidence" value="ECO:0007669"/>
    <property type="project" value="UniProtKB-SubCell"/>
</dbReference>
<evidence type="ECO:0000313" key="16">
    <source>
        <dbReference type="EMBL" id="TDL44424.1"/>
    </source>
</evidence>
<feature type="transmembrane region" description="Helical" evidence="15">
    <location>
        <begin position="87"/>
        <end position="111"/>
    </location>
</feature>
<keyword evidence="4" id="KW-1003">Cell membrane</keyword>
<keyword evidence="5 15" id="KW-0812">Transmembrane</keyword>
<feature type="transmembrane region" description="Helical" evidence="15">
    <location>
        <begin position="397"/>
        <end position="421"/>
    </location>
</feature>
<keyword evidence="11" id="KW-0739">Sodium transport</keyword>
<dbReference type="PANTHER" id="PTHR48086">
    <property type="entry name" value="SODIUM/PROLINE SYMPORTER-RELATED"/>
    <property type="match status" value="1"/>
</dbReference>
<evidence type="ECO:0000256" key="4">
    <source>
        <dbReference type="ARBA" id="ARBA00022475"/>
    </source>
</evidence>
<dbReference type="Pfam" id="PF00474">
    <property type="entry name" value="SSF"/>
    <property type="match status" value="1"/>
</dbReference>
<feature type="transmembrane region" description="Helical" evidence="15">
    <location>
        <begin position="471"/>
        <end position="493"/>
    </location>
</feature>
<comment type="similarity">
    <text evidence="2 13">Belongs to the sodium:solute symporter (SSF) (TC 2.A.21) family.</text>
</comment>
<evidence type="ECO:0000256" key="6">
    <source>
        <dbReference type="ARBA" id="ARBA00022847"/>
    </source>
</evidence>
<dbReference type="InterPro" id="IPR050277">
    <property type="entry name" value="Sodium:Solute_Symporter"/>
</dbReference>
<evidence type="ECO:0000256" key="1">
    <source>
        <dbReference type="ARBA" id="ARBA00004651"/>
    </source>
</evidence>
<name>A0A4R5YMA4_KOCRO</name>
<dbReference type="PANTHER" id="PTHR48086:SF3">
    <property type="entry name" value="SODIUM_PROLINE SYMPORTER"/>
    <property type="match status" value="1"/>
</dbReference>
<dbReference type="CDD" id="cd11474">
    <property type="entry name" value="SLC5sbd_CHT"/>
    <property type="match status" value="1"/>
</dbReference>
<evidence type="ECO:0000256" key="15">
    <source>
        <dbReference type="SAM" id="Phobius"/>
    </source>
</evidence>
<protein>
    <submittedName>
        <fullName evidence="16">Sodium:solute symporter</fullName>
    </submittedName>
</protein>
<proteinExistence type="inferred from homology"/>
<comment type="subcellular location">
    <subcellularLocation>
        <location evidence="1">Cell membrane</location>
        <topology evidence="1">Multi-pass membrane protein</topology>
    </subcellularLocation>
</comment>
<feature type="region of interest" description="Disordered" evidence="14">
    <location>
        <begin position="517"/>
        <end position="540"/>
    </location>
</feature>